<evidence type="ECO:0000259" key="2">
    <source>
        <dbReference type="Pfam" id="PF00149"/>
    </source>
</evidence>
<dbReference type="GO" id="GO:0016787">
    <property type="term" value="F:hydrolase activity"/>
    <property type="evidence" value="ECO:0007669"/>
    <property type="project" value="InterPro"/>
</dbReference>
<dbReference type="EMBL" id="JACHCC010000012">
    <property type="protein sequence ID" value="MBB6502196.1"/>
    <property type="molecule type" value="Genomic_DNA"/>
</dbReference>
<dbReference type="InterPro" id="IPR029052">
    <property type="entry name" value="Metallo-depent_PP-like"/>
</dbReference>
<organism evidence="3 4">
    <name type="scientific">Pedobacter cryoconitis</name>
    <dbReference type="NCBI Taxonomy" id="188932"/>
    <lineage>
        <taxon>Bacteria</taxon>
        <taxon>Pseudomonadati</taxon>
        <taxon>Bacteroidota</taxon>
        <taxon>Sphingobacteriia</taxon>
        <taxon>Sphingobacteriales</taxon>
        <taxon>Sphingobacteriaceae</taxon>
        <taxon>Pedobacter</taxon>
    </lineage>
</organism>
<keyword evidence="1" id="KW-0732">Signal</keyword>
<evidence type="ECO:0000313" key="3">
    <source>
        <dbReference type="EMBL" id="MBB6502196.1"/>
    </source>
</evidence>
<dbReference type="RefSeq" id="WP_184628451.1">
    <property type="nucleotide sequence ID" value="NZ_JACHCC010000012.1"/>
</dbReference>
<sequence>MKKNYFIITTISFLLCFTAMLSCKKNSINQDQLAGQLNTSAQKKVNDISNNLYDGPYILYNNGKIIVRTIELENGEQVAKSQTYPETNKSAVPVNIKFTDHPAWDFSVKLRDQIQNEPVSYTQPTKILALSDIEGEFAAFRGLLIANKVIDEQYNWIFGNGHLVICGDLFDRGEEVPATLWLLYKLEQDAKLKGGYLHTILGDHEFMNLNGDLRYLRPKYLDNADLMGLSYNDLYTADTELGRWLRSKNIAEKIGDYLCLHGGVSPAVNGLKMSLSALNSLCRQNYDNYKKPDQYTDKNIKTLFDGKLSPFWYRGYFKDPKATDSDIDQTFSFYKAKKVLVGHTIISTNVGFYYNGKVLGLDVDEHSGQHAGALFQDNTWYKIDDSGEKTPLN</sequence>
<protein>
    <recommendedName>
        <fullName evidence="2">Calcineurin-like phosphoesterase domain-containing protein</fullName>
    </recommendedName>
</protein>
<dbReference type="Gene3D" id="3.60.21.10">
    <property type="match status" value="1"/>
</dbReference>
<dbReference type="PANTHER" id="PTHR46546:SF4">
    <property type="entry name" value="SHEWANELLA-LIKE PROTEIN PHOSPHATASE 1"/>
    <property type="match status" value="1"/>
</dbReference>
<feature type="signal peptide" evidence="1">
    <location>
        <begin position="1"/>
        <end position="21"/>
    </location>
</feature>
<dbReference type="PROSITE" id="PS51257">
    <property type="entry name" value="PROKAR_LIPOPROTEIN"/>
    <property type="match status" value="1"/>
</dbReference>
<feature type="chain" id="PRO_5031231794" description="Calcineurin-like phosphoesterase domain-containing protein" evidence="1">
    <location>
        <begin position="22"/>
        <end position="393"/>
    </location>
</feature>
<dbReference type="Pfam" id="PF00149">
    <property type="entry name" value="Metallophos"/>
    <property type="match status" value="1"/>
</dbReference>
<dbReference type="InterPro" id="IPR004843">
    <property type="entry name" value="Calcineurin-like_PHP"/>
</dbReference>
<evidence type="ECO:0000256" key="1">
    <source>
        <dbReference type="SAM" id="SignalP"/>
    </source>
</evidence>
<reference evidence="3 4" key="1">
    <citation type="submission" date="2020-08" db="EMBL/GenBank/DDBJ databases">
        <title>Genomic Encyclopedia of Type Strains, Phase IV (KMG-V): Genome sequencing to study the core and pangenomes of soil and plant-associated prokaryotes.</title>
        <authorList>
            <person name="Whitman W."/>
        </authorList>
    </citation>
    <scope>NUCLEOTIDE SEQUENCE [LARGE SCALE GENOMIC DNA]</scope>
    <source>
        <strain evidence="3 4">M2T3</strain>
    </source>
</reference>
<proteinExistence type="predicted"/>
<evidence type="ECO:0000313" key="4">
    <source>
        <dbReference type="Proteomes" id="UP000521017"/>
    </source>
</evidence>
<dbReference type="PANTHER" id="PTHR46546">
    <property type="entry name" value="SHEWANELLA-LIKE PROTEIN PHOSPHATASE 1"/>
    <property type="match status" value="1"/>
</dbReference>
<feature type="domain" description="Calcineurin-like phosphoesterase" evidence="2">
    <location>
        <begin position="126"/>
        <end position="344"/>
    </location>
</feature>
<accession>A0A7X0J9G4</accession>
<comment type="caution">
    <text evidence="3">The sequence shown here is derived from an EMBL/GenBank/DDBJ whole genome shotgun (WGS) entry which is preliminary data.</text>
</comment>
<dbReference type="SUPFAM" id="SSF56300">
    <property type="entry name" value="Metallo-dependent phosphatases"/>
    <property type="match status" value="1"/>
</dbReference>
<gene>
    <name evidence="3" type="ORF">HDF25_004373</name>
</gene>
<dbReference type="AlphaFoldDB" id="A0A7X0J9G4"/>
<dbReference type="Proteomes" id="UP000521017">
    <property type="component" value="Unassembled WGS sequence"/>
</dbReference>
<name>A0A7X0J9G4_9SPHI</name>